<comment type="caution">
    <text evidence="1">The sequence shown here is derived from an EMBL/GenBank/DDBJ whole genome shotgun (WGS) entry which is preliminary data.</text>
</comment>
<evidence type="ECO:0000313" key="2">
    <source>
        <dbReference type="Proteomes" id="UP000598120"/>
    </source>
</evidence>
<dbReference type="Gene3D" id="3.30.420.250">
    <property type="match status" value="1"/>
</dbReference>
<name>A0A8J2TUE0_9FLAO</name>
<dbReference type="Pfam" id="PF12864">
    <property type="entry name" value="DUF3822"/>
    <property type="match status" value="1"/>
</dbReference>
<sequence>METGQKTIQKNNSLTQHNTKALSIQISLSGLSFCILNSTTQTIEFLEHKRFNKKLNPLETLEQLQLVLDNNSVFTQSFASVLAIYQNELSSLVPKELFDEKNSADYLKFNAKILKSDFISHDDIDICKSVNVYVPLVNVNNYLFDQFGVFDYKHTSTILIDSVLKKERSSEDTKLYINVSEFSFELIAVKNGELLLYNSFEYSTKEDFIYYILFTLEQLQLNPEIVKVKLSGMIKKDDELYAILYKYIRYVEFVTTDNNFNFDINQKPVTKHNDFVILNSF</sequence>
<dbReference type="Proteomes" id="UP000598120">
    <property type="component" value="Unassembled WGS sequence"/>
</dbReference>
<gene>
    <name evidence="1" type="ORF">GCM10011531_28000</name>
</gene>
<dbReference type="RefSeq" id="WP_188607035.1">
    <property type="nucleotide sequence ID" value="NZ_CATMLU010000003.1"/>
</dbReference>
<dbReference type="CDD" id="cd24013">
    <property type="entry name" value="ASKHA_ATPase_BT3980-like"/>
    <property type="match status" value="1"/>
</dbReference>
<dbReference type="InterPro" id="IPR024213">
    <property type="entry name" value="DUF3822"/>
</dbReference>
<accession>A0A8J2TUE0</accession>
<organism evidence="1 2">
    <name type="scientific">Aquaticitalea lipolytica</name>
    <dbReference type="NCBI Taxonomy" id="1247562"/>
    <lineage>
        <taxon>Bacteria</taxon>
        <taxon>Pseudomonadati</taxon>
        <taxon>Bacteroidota</taxon>
        <taxon>Flavobacteriia</taxon>
        <taxon>Flavobacteriales</taxon>
        <taxon>Flavobacteriaceae</taxon>
        <taxon>Aquaticitalea</taxon>
    </lineage>
</organism>
<keyword evidence="2" id="KW-1185">Reference proteome</keyword>
<dbReference type="Gene3D" id="3.30.420.260">
    <property type="match status" value="1"/>
</dbReference>
<evidence type="ECO:0008006" key="3">
    <source>
        <dbReference type="Google" id="ProtNLM"/>
    </source>
</evidence>
<protein>
    <recommendedName>
        <fullName evidence="3">DUF3822 family protein</fullName>
    </recommendedName>
</protein>
<dbReference type="EMBL" id="BMIC01000013">
    <property type="protein sequence ID" value="GFZ94656.1"/>
    <property type="molecule type" value="Genomic_DNA"/>
</dbReference>
<dbReference type="AlphaFoldDB" id="A0A8J2TUE0"/>
<reference evidence="1 2" key="1">
    <citation type="journal article" date="2014" name="Int. J. Syst. Evol. Microbiol.">
        <title>Complete genome sequence of Corynebacterium casei LMG S-19264T (=DSM 44701T), isolated from a smear-ripened cheese.</title>
        <authorList>
            <consortium name="US DOE Joint Genome Institute (JGI-PGF)"/>
            <person name="Walter F."/>
            <person name="Albersmeier A."/>
            <person name="Kalinowski J."/>
            <person name="Ruckert C."/>
        </authorList>
    </citation>
    <scope>NUCLEOTIDE SEQUENCE [LARGE SCALE GENOMIC DNA]</scope>
    <source>
        <strain evidence="1 2">CGMCC 1.15295</strain>
    </source>
</reference>
<proteinExistence type="predicted"/>
<evidence type="ECO:0000313" key="1">
    <source>
        <dbReference type="EMBL" id="GFZ94656.1"/>
    </source>
</evidence>